<dbReference type="EMBL" id="BAAAYX010000011">
    <property type="protein sequence ID" value="GAA3707496.1"/>
    <property type="molecule type" value="Genomic_DNA"/>
</dbReference>
<accession>A0ABP7DQ08</accession>
<evidence type="ECO:0000313" key="1">
    <source>
        <dbReference type="EMBL" id="GAA3707496.1"/>
    </source>
</evidence>
<comment type="caution">
    <text evidence="1">The sequence shown here is derived from an EMBL/GenBank/DDBJ whole genome shotgun (WGS) entry which is preliminary data.</text>
</comment>
<dbReference type="RefSeq" id="WP_344812887.1">
    <property type="nucleotide sequence ID" value="NZ_BAAAYX010000011.1"/>
</dbReference>
<evidence type="ECO:0000313" key="2">
    <source>
        <dbReference type="Proteomes" id="UP001500051"/>
    </source>
</evidence>
<reference evidence="2" key="1">
    <citation type="journal article" date="2019" name="Int. J. Syst. Evol. Microbiol.">
        <title>The Global Catalogue of Microorganisms (GCM) 10K type strain sequencing project: providing services to taxonomists for standard genome sequencing and annotation.</title>
        <authorList>
            <consortium name="The Broad Institute Genomics Platform"/>
            <consortium name="The Broad Institute Genome Sequencing Center for Infectious Disease"/>
            <person name="Wu L."/>
            <person name="Ma J."/>
        </authorList>
    </citation>
    <scope>NUCLEOTIDE SEQUENCE [LARGE SCALE GENOMIC DNA]</scope>
    <source>
        <strain evidence="2">JCM 16548</strain>
    </source>
</reference>
<keyword evidence="2" id="KW-1185">Reference proteome</keyword>
<name>A0ABP7DQ08_9ACTN</name>
<gene>
    <name evidence="1" type="ORF">GCM10022204_26770</name>
</gene>
<proteinExistence type="predicted"/>
<evidence type="ECO:0008006" key="3">
    <source>
        <dbReference type="Google" id="ProtNLM"/>
    </source>
</evidence>
<dbReference type="Gene3D" id="2.60.120.560">
    <property type="entry name" value="Exo-inulinase, domain 1"/>
    <property type="match status" value="1"/>
</dbReference>
<protein>
    <recommendedName>
        <fullName evidence="3">DUF1080 domain-containing protein</fullName>
    </recommendedName>
</protein>
<sequence length="215" mass="23614">MITIHHSLADLPDGARPHRVTARPAAIEGRPCVRVELPDDVTFHGQPGVDYVDQPTFLVVPGGFTTGTLSVDVWSRLNGKGPADARAFAGLAYRINKQRDAFESVYLRPLNGLKTDPPPPRDQRAIQYFSYPDWPFDRLRETYPDGRYEAGLDIGPEEWITLKLSVTADTMTATVNDSYALTVDRPLGSHPSGDIGLFVDIGTEAFFANLTVTAS</sequence>
<dbReference type="Proteomes" id="UP001500051">
    <property type="component" value="Unassembled WGS sequence"/>
</dbReference>
<organism evidence="1 2">
    <name type="scientific">Microlunatus aurantiacus</name>
    <dbReference type="NCBI Taxonomy" id="446786"/>
    <lineage>
        <taxon>Bacteria</taxon>
        <taxon>Bacillati</taxon>
        <taxon>Actinomycetota</taxon>
        <taxon>Actinomycetes</taxon>
        <taxon>Propionibacteriales</taxon>
        <taxon>Propionibacteriaceae</taxon>
        <taxon>Microlunatus</taxon>
    </lineage>
</organism>